<evidence type="ECO:0000256" key="1">
    <source>
        <dbReference type="ARBA" id="ARBA00022884"/>
    </source>
</evidence>
<gene>
    <name evidence="5" type="ORF">BBBOND_0209830</name>
</gene>
<dbReference type="SMART" id="SM00360">
    <property type="entry name" value="RRM"/>
    <property type="match status" value="1"/>
</dbReference>
<organism evidence="5 6">
    <name type="scientific">Babesia bigemina</name>
    <dbReference type="NCBI Taxonomy" id="5866"/>
    <lineage>
        <taxon>Eukaryota</taxon>
        <taxon>Sar</taxon>
        <taxon>Alveolata</taxon>
        <taxon>Apicomplexa</taxon>
        <taxon>Aconoidasida</taxon>
        <taxon>Piroplasmida</taxon>
        <taxon>Babesiidae</taxon>
        <taxon>Babesia</taxon>
    </lineage>
</organism>
<dbReference type="GO" id="GO:0000398">
    <property type="term" value="P:mRNA splicing, via spliceosome"/>
    <property type="evidence" value="ECO:0007669"/>
    <property type="project" value="InterPro"/>
</dbReference>
<dbReference type="OMA" id="GSWHVDY"/>
<keyword evidence="1 2" id="KW-0694">RNA-binding</keyword>
<dbReference type="InterPro" id="IPR000504">
    <property type="entry name" value="RRM_dom"/>
</dbReference>
<reference evidence="6" key="1">
    <citation type="submission" date="2014-06" db="EMBL/GenBank/DDBJ databases">
        <authorList>
            <person name="Aslett M."/>
            <person name="De Silva N."/>
        </authorList>
    </citation>
    <scope>NUCLEOTIDE SEQUENCE [LARGE SCALE GENOMIC DNA]</scope>
    <source>
        <strain evidence="6">Bond</strain>
    </source>
</reference>
<evidence type="ECO:0000256" key="3">
    <source>
        <dbReference type="SAM" id="MobiDB-lite"/>
    </source>
</evidence>
<dbReference type="OrthoDB" id="2573941at2759"/>
<keyword evidence="6" id="KW-1185">Reference proteome</keyword>
<dbReference type="AlphaFoldDB" id="A0A061DCZ3"/>
<evidence type="ECO:0000259" key="4">
    <source>
        <dbReference type="PROSITE" id="PS50102"/>
    </source>
</evidence>
<feature type="region of interest" description="Disordered" evidence="3">
    <location>
        <begin position="124"/>
        <end position="149"/>
    </location>
</feature>
<dbReference type="GO" id="GO:0071011">
    <property type="term" value="C:precatalytic spliceosome"/>
    <property type="evidence" value="ECO:0007669"/>
    <property type="project" value="TreeGrafter"/>
</dbReference>
<dbReference type="EMBL" id="LK391708">
    <property type="protein sequence ID" value="CDR95830.1"/>
    <property type="molecule type" value="Genomic_DNA"/>
</dbReference>
<feature type="compositionally biased region" description="Basic and acidic residues" evidence="3">
    <location>
        <begin position="184"/>
        <end position="205"/>
    </location>
</feature>
<feature type="compositionally biased region" description="Basic and acidic residues" evidence="3">
    <location>
        <begin position="243"/>
        <end position="256"/>
    </location>
</feature>
<sequence length="262" mass="30913">MSVTGPSANITAIERLSELELQQGIIGPSSWHHQYKDSCYIYIGGLDKRMTEGDIVIVFSQFGEPIDVHLKRDRKTGASLGYCFLGYKDQRSTILAVDNFNGCTLLGRRIRVDHVLDYKAPVEYEDEEDDEGNKIRKEYTPTGAEGQGIGKYYVTSSEAVLREAHHHRPKPQSNPQDNLDEDERWAQEFEASLRKDSTPDDDAKKHDRRSSSRSRHRHRERSRERHRKREDRERRRSRSRDRSRHEHRSDRRDRHRDSRRYR</sequence>
<dbReference type="InterPro" id="IPR045844">
    <property type="entry name" value="RRM_Ist3-like"/>
</dbReference>
<dbReference type="InterPro" id="IPR035979">
    <property type="entry name" value="RBD_domain_sf"/>
</dbReference>
<evidence type="ECO:0000256" key="2">
    <source>
        <dbReference type="PROSITE-ProRule" id="PRU00176"/>
    </source>
</evidence>
<dbReference type="InterPro" id="IPR051847">
    <property type="entry name" value="RNA_proc/Spliceosome_comp"/>
</dbReference>
<protein>
    <submittedName>
        <fullName evidence="5">RNA-binding protein, putative</fullName>
    </submittedName>
</protein>
<evidence type="ECO:0000313" key="6">
    <source>
        <dbReference type="Proteomes" id="UP000033188"/>
    </source>
</evidence>
<dbReference type="Proteomes" id="UP000033188">
    <property type="component" value="Chromosome 2"/>
</dbReference>
<evidence type="ECO:0000313" key="5">
    <source>
        <dbReference type="EMBL" id="CDR95830.1"/>
    </source>
</evidence>
<dbReference type="PANTHER" id="PTHR45880">
    <property type="entry name" value="RNA-BINDING MOTIF PROTEIN, X-LINKED 2"/>
    <property type="match status" value="1"/>
</dbReference>
<dbReference type="GO" id="GO:0071013">
    <property type="term" value="C:catalytic step 2 spliceosome"/>
    <property type="evidence" value="ECO:0007669"/>
    <property type="project" value="TreeGrafter"/>
</dbReference>
<dbReference type="CDD" id="cd12411">
    <property type="entry name" value="RRM_ist3_like"/>
    <property type="match status" value="1"/>
</dbReference>
<dbReference type="PROSITE" id="PS50102">
    <property type="entry name" value="RRM"/>
    <property type="match status" value="1"/>
</dbReference>
<dbReference type="GO" id="GO:0005686">
    <property type="term" value="C:U2 snRNP"/>
    <property type="evidence" value="ECO:0007669"/>
    <property type="project" value="TreeGrafter"/>
</dbReference>
<feature type="compositionally biased region" description="Basic residues" evidence="3">
    <location>
        <begin position="206"/>
        <end position="242"/>
    </location>
</feature>
<feature type="region of interest" description="Disordered" evidence="3">
    <location>
        <begin position="162"/>
        <end position="262"/>
    </location>
</feature>
<feature type="domain" description="RRM" evidence="4">
    <location>
        <begin position="39"/>
        <end position="117"/>
    </location>
</feature>
<dbReference type="SUPFAM" id="SSF54928">
    <property type="entry name" value="RNA-binding domain, RBD"/>
    <property type="match status" value="1"/>
</dbReference>
<dbReference type="KEGG" id="bbig:BBBOND_0209830"/>
<proteinExistence type="predicted"/>
<dbReference type="STRING" id="5866.A0A061DCZ3"/>
<dbReference type="RefSeq" id="XP_012768016.1">
    <property type="nucleotide sequence ID" value="XM_012912562.1"/>
</dbReference>
<dbReference type="GO" id="GO:0003723">
    <property type="term" value="F:RNA binding"/>
    <property type="evidence" value="ECO:0007669"/>
    <property type="project" value="UniProtKB-UniRule"/>
</dbReference>
<dbReference type="VEuPathDB" id="PiroplasmaDB:BBBOND_0209830"/>
<name>A0A061DCZ3_BABBI</name>
<dbReference type="Gene3D" id="3.30.70.330">
    <property type="match status" value="1"/>
</dbReference>
<accession>A0A061DCZ3</accession>
<dbReference type="Pfam" id="PF00076">
    <property type="entry name" value="RRM_1"/>
    <property type="match status" value="1"/>
</dbReference>
<dbReference type="GeneID" id="24564371"/>
<dbReference type="PANTHER" id="PTHR45880:SF1">
    <property type="entry name" value="RNA-BINDING MOTIF PROTEIN, X-LINKED 2"/>
    <property type="match status" value="1"/>
</dbReference>
<dbReference type="InterPro" id="IPR012677">
    <property type="entry name" value="Nucleotide-bd_a/b_plait_sf"/>
</dbReference>